<protein>
    <recommendedName>
        <fullName evidence="4">NHLM bacteriocin system secretion protein</fullName>
    </recommendedName>
</protein>
<dbReference type="AlphaFoldDB" id="A0A172S001"/>
<keyword evidence="3" id="KW-1185">Reference proteome</keyword>
<dbReference type="KEGG" id="ddt:AAY81_09610"/>
<dbReference type="STRING" id="79604.AAY81_09610"/>
<keyword evidence="1" id="KW-0812">Transmembrane</keyword>
<feature type="transmembrane region" description="Helical" evidence="1">
    <location>
        <begin position="31"/>
        <end position="48"/>
    </location>
</feature>
<dbReference type="Proteomes" id="UP000182975">
    <property type="component" value="Unassembled WGS sequence"/>
</dbReference>
<accession>A0A172S001</accession>
<keyword evidence="1" id="KW-0472">Membrane</keyword>
<dbReference type="RefSeq" id="WP_066664465.1">
    <property type="nucleotide sequence ID" value="NZ_CP011402.1"/>
</dbReference>
<evidence type="ECO:0000256" key="1">
    <source>
        <dbReference type="SAM" id="Phobius"/>
    </source>
</evidence>
<gene>
    <name evidence="2" type="ORF">SAMN02910314_00118</name>
</gene>
<name>A0A172S001_9ACTN</name>
<sequence>MGREDTRGQGTSRLSSPEQLNDYLRVTNPKIWVLLIAVVLLFAGFMLWSSVTSFESYVPAHVTAEKGELTVVPDSIPTGSIETGMKLEIGDVETEILAVGVDENGKVTASAKADVPDGSYSARIEYKTTQLISMLMN</sequence>
<evidence type="ECO:0000313" key="3">
    <source>
        <dbReference type="Proteomes" id="UP000182975"/>
    </source>
</evidence>
<dbReference type="EMBL" id="FOEC01000001">
    <property type="protein sequence ID" value="SEO39774.1"/>
    <property type="molecule type" value="Genomic_DNA"/>
</dbReference>
<proteinExistence type="predicted"/>
<evidence type="ECO:0000313" key="2">
    <source>
        <dbReference type="EMBL" id="SEO39774.1"/>
    </source>
</evidence>
<organism evidence="2 3">
    <name type="scientific">Denitrobacterium detoxificans</name>
    <dbReference type="NCBI Taxonomy" id="79604"/>
    <lineage>
        <taxon>Bacteria</taxon>
        <taxon>Bacillati</taxon>
        <taxon>Actinomycetota</taxon>
        <taxon>Coriobacteriia</taxon>
        <taxon>Eggerthellales</taxon>
        <taxon>Eggerthellaceae</taxon>
        <taxon>Denitrobacterium</taxon>
    </lineage>
</organism>
<keyword evidence="1" id="KW-1133">Transmembrane helix</keyword>
<evidence type="ECO:0008006" key="4">
    <source>
        <dbReference type="Google" id="ProtNLM"/>
    </source>
</evidence>
<reference evidence="3" key="1">
    <citation type="submission" date="2016-10" db="EMBL/GenBank/DDBJ databases">
        <authorList>
            <person name="Varghese N."/>
        </authorList>
    </citation>
    <scope>NUCLEOTIDE SEQUENCE [LARGE SCALE GENOMIC DNA]</scope>
    <source>
        <strain evidence="3">DSM 21843</strain>
    </source>
</reference>
<dbReference type="OrthoDB" id="3516536at2"/>